<dbReference type="Proteomes" id="UP001454036">
    <property type="component" value="Unassembled WGS sequence"/>
</dbReference>
<evidence type="ECO:0000313" key="2">
    <source>
        <dbReference type="EMBL" id="GAA0171666.1"/>
    </source>
</evidence>
<dbReference type="InterPro" id="IPR038947">
    <property type="entry name" value="At3g27210-like"/>
</dbReference>
<dbReference type="PANTHER" id="PTHR34280:SF2">
    <property type="entry name" value="OS01G0920100 PROTEIN"/>
    <property type="match status" value="1"/>
</dbReference>
<accession>A0AAV3R8W8</accession>
<keyword evidence="3" id="KW-1185">Reference proteome</keyword>
<organism evidence="2 3">
    <name type="scientific">Lithospermum erythrorhizon</name>
    <name type="common">Purple gromwell</name>
    <name type="synonym">Lithospermum officinale var. erythrorhizon</name>
    <dbReference type="NCBI Taxonomy" id="34254"/>
    <lineage>
        <taxon>Eukaryota</taxon>
        <taxon>Viridiplantae</taxon>
        <taxon>Streptophyta</taxon>
        <taxon>Embryophyta</taxon>
        <taxon>Tracheophyta</taxon>
        <taxon>Spermatophyta</taxon>
        <taxon>Magnoliopsida</taxon>
        <taxon>eudicotyledons</taxon>
        <taxon>Gunneridae</taxon>
        <taxon>Pentapetalae</taxon>
        <taxon>asterids</taxon>
        <taxon>lamiids</taxon>
        <taxon>Boraginales</taxon>
        <taxon>Boraginaceae</taxon>
        <taxon>Boraginoideae</taxon>
        <taxon>Lithospermeae</taxon>
        <taxon>Lithospermum</taxon>
    </lineage>
</organism>
<evidence type="ECO:0000313" key="3">
    <source>
        <dbReference type="Proteomes" id="UP001454036"/>
    </source>
</evidence>
<gene>
    <name evidence="2" type="ORF">LIER_25646</name>
</gene>
<proteinExistence type="predicted"/>
<sequence length="220" mass="24260">MGSCVSVDKYPTSAMKLCCSVGSTKTKEILIPSPKKDKFLKNNDGLVSDVDVKAKTQTTFRSFGGSKEELFFDSQPWLESDCEDDFYSVNGDFTPSRGNTPVHHSFSSFPQRKVTVPEKVPVLLPEPSPKKRLSELFKDSLREHQDSDGQDGANNNNDKPATGNPYLSGANSGYSAEKNPNGRTPDETSVRSAQCCLPRMRSSRSYSERKKKLSPVHTVG</sequence>
<name>A0AAV3R8W8_LITER</name>
<feature type="region of interest" description="Disordered" evidence="1">
    <location>
        <begin position="143"/>
        <end position="220"/>
    </location>
</feature>
<dbReference type="PANTHER" id="PTHR34280">
    <property type="entry name" value="OS01G0920100 PROTEIN"/>
    <property type="match status" value="1"/>
</dbReference>
<dbReference type="AlphaFoldDB" id="A0AAV3R8W8"/>
<dbReference type="EMBL" id="BAABME010007772">
    <property type="protein sequence ID" value="GAA0171666.1"/>
    <property type="molecule type" value="Genomic_DNA"/>
</dbReference>
<evidence type="ECO:0000256" key="1">
    <source>
        <dbReference type="SAM" id="MobiDB-lite"/>
    </source>
</evidence>
<protein>
    <submittedName>
        <fullName evidence="2">Uncharacterized protein</fullName>
    </submittedName>
</protein>
<reference evidence="2 3" key="1">
    <citation type="submission" date="2024-01" db="EMBL/GenBank/DDBJ databases">
        <title>The complete chloroplast genome sequence of Lithospermum erythrorhizon: insights into the phylogenetic relationship among Boraginaceae species and the maternal lineages of purple gromwells.</title>
        <authorList>
            <person name="Okada T."/>
            <person name="Watanabe K."/>
        </authorList>
    </citation>
    <scope>NUCLEOTIDE SEQUENCE [LARGE SCALE GENOMIC DNA]</scope>
</reference>
<comment type="caution">
    <text evidence="2">The sequence shown here is derived from an EMBL/GenBank/DDBJ whole genome shotgun (WGS) entry which is preliminary data.</text>
</comment>